<protein>
    <submittedName>
        <fullName evidence="1">Uncharacterized protein</fullName>
    </submittedName>
</protein>
<dbReference type="EMBL" id="AL591985">
    <property type="protein sequence ID" value="CAQ51293.1"/>
    <property type="molecule type" value="Genomic_DNA"/>
</dbReference>
<dbReference type="EnsemblBacteria" id="CAQ51293">
    <property type="protein sequence ID" value="CAQ51293"/>
    <property type="gene ID" value="SM_b22013"/>
</dbReference>
<dbReference type="KEGG" id="sme:SM_b22013"/>
<reference evidence="2" key="2">
    <citation type="journal article" date="2001" name="Science">
        <title>The composite genome of the legume symbiont Sinorhizobium meliloti.</title>
        <authorList>
            <person name="Galibert F."/>
            <person name="Finan T.M."/>
            <person name="Long S.R."/>
            <person name="Puehler A."/>
            <person name="Abola P."/>
            <person name="Ampe F."/>
            <person name="Barloy-Hubler F."/>
            <person name="Barnett M.J."/>
            <person name="Becker A."/>
            <person name="Boistard P."/>
            <person name="Bothe G."/>
            <person name="Boutry M."/>
            <person name="Bowser L."/>
            <person name="Buhrmester J."/>
            <person name="Cadieu E."/>
            <person name="Capela D."/>
            <person name="Chain P."/>
            <person name="Cowie A."/>
            <person name="Davis R.W."/>
            <person name="Dreano S."/>
            <person name="Federspiel N.A."/>
            <person name="Fisher R.F."/>
            <person name="Gloux S."/>
            <person name="Godrie T."/>
            <person name="Goffeau A."/>
            <person name="Golding B."/>
            <person name="Gouzy J."/>
            <person name="Gurjal M."/>
            <person name="Hernandez-Lucas I."/>
            <person name="Hong A."/>
            <person name="Huizar L."/>
            <person name="Hyman R.W."/>
            <person name="Jones T."/>
            <person name="Kahn D."/>
            <person name="Kahn M.L."/>
            <person name="Kalman S."/>
            <person name="Keating D.H."/>
            <person name="Kiss E."/>
            <person name="Komp C."/>
            <person name="Lelaure V."/>
            <person name="Masuy D."/>
            <person name="Palm C."/>
            <person name="Peck M.C."/>
            <person name="Pohl T.M."/>
            <person name="Portetelle D."/>
            <person name="Purnelle B."/>
            <person name="Ramsperger U."/>
            <person name="Surzycki R."/>
            <person name="Thebault P."/>
            <person name="Vandenbol M."/>
            <person name="Vorhoelter F.J."/>
            <person name="Weidner S."/>
            <person name="Wells D.H."/>
            <person name="Wong K."/>
            <person name="Yeh K.-C."/>
            <person name="Batut J."/>
        </authorList>
    </citation>
    <scope>NUCLEOTIDE SEQUENCE [LARGE SCALE GENOMIC DNA]</scope>
    <source>
        <strain evidence="2">1021</strain>
        <plasmid evidence="2">Plasmid pSymB</plasmid>
    </source>
</reference>
<organism evidence="1 2">
    <name type="scientific">Rhizobium meliloti (strain 1021)</name>
    <name type="common">Ensifer meliloti</name>
    <name type="synonym">Sinorhizobium meliloti</name>
    <dbReference type="NCBI Taxonomy" id="266834"/>
    <lineage>
        <taxon>Bacteria</taxon>
        <taxon>Pseudomonadati</taxon>
        <taxon>Pseudomonadota</taxon>
        <taxon>Alphaproteobacteria</taxon>
        <taxon>Hyphomicrobiales</taxon>
        <taxon>Rhizobiaceae</taxon>
        <taxon>Sinorhizobium/Ensifer group</taxon>
        <taxon>Sinorhizobium</taxon>
    </lineage>
</organism>
<gene>
    <name evidence="1" type="ORF">SM_b22013</name>
</gene>
<geneLocation type="plasmid" evidence="1 2">
    <name>pSymB</name>
</geneLocation>
<evidence type="ECO:0000313" key="2">
    <source>
        <dbReference type="Proteomes" id="UP000001976"/>
    </source>
</evidence>
<dbReference type="eggNOG" id="ENOG5033I0E">
    <property type="taxonomic scope" value="Bacteria"/>
</dbReference>
<dbReference type="AlphaFoldDB" id="B2FDD4"/>
<dbReference type="HOGENOM" id="CLU_120488_0_0_5"/>
<evidence type="ECO:0000313" key="1">
    <source>
        <dbReference type="EMBL" id="CAQ51293.1"/>
    </source>
</evidence>
<sequence length="175" mass="19486">MIIDHADGRRFSLDGAPTLYTLKPGIKKDPVRRWALPDRVFFGNGACAILAGVFLSEAPLPGFYAERIIPGEGFAGNHIFVTDGVIAFDHHGYSLRSRLLTYHTNGWAGRSPEGWNCRLERVTFDLLDRRDLNDNQMLGPEQYLHDPIVRAKTYLGRVNHAEASARARAKNGAAI</sequence>
<name>B2FDD4_RHIME</name>
<proteinExistence type="predicted"/>
<accession>B2FDD4</accession>
<keyword evidence="2" id="KW-1185">Reference proteome</keyword>
<reference evidence="1 2" key="1">
    <citation type="journal article" date="2001" name="Proc. Natl. Acad. Sci. U.S.A.">
        <title>The complete sequence of the 1,683-kb pSymB megaplasmid from the N2-fixing endosymbiont Sinorhizobium meliloti.</title>
        <authorList>
            <person name="Finan T.M."/>
            <person name="Weidner S."/>
            <person name="Wong K."/>
            <person name="Buhrmester J."/>
            <person name="Chain P."/>
            <person name="Vorholter F.J."/>
            <person name="Hernandez-Lucas I."/>
            <person name="Becker A."/>
            <person name="Cowie A."/>
            <person name="Gouzy J."/>
            <person name="Golding B."/>
            <person name="Puhler A."/>
        </authorList>
    </citation>
    <scope>NUCLEOTIDE SEQUENCE [LARGE SCALE GENOMIC DNA]</scope>
    <source>
        <strain evidence="1 2">1021</strain>
        <plasmid evidence="2">Plasmid pSymB</plasmid>
    </source>
</reference>
<keyword evidence="1" id="KW-0614">Plasmid</keyword>
<dbReference type="Proteomes" id="UP000001976">
    <property type="component" value="Plasmid pSymB"/>
</dbReference>